<dbReference type="Gene3D" id="1.10.630.10">
    <property type="entry name" value="Cytochrome P450"/>
    <property type="match status" value="1"/>
</dbReference>
<evidence type="ECO:0000256" key="2">
    <source>
        <dbReference type="ARBA" id="ARBA00010617"/>
    </source>
</evidence>
<evidence type="ECO:0000256" key="5">
    <source>
        <dbReference type="ARBA" id="ARBA00023002"/>
    </source>
</evidence>
<dbReference type="GO" id="GO:0020037">
    <property type="term" value="F:heme binding"/>
    <property type="evidence" value="ECO:0007669"/>
    <property type="project" value="InterPro"/>
</dbReference>
<dbReference type="AlphaFoldDB" id="A0A085MR91"/>
<proteinExistence type="inferred from homology"/>
<feature type="binding site" description="axial binding residue" evidence="8">
    <location>
        <position position="263"/>
    </location>
    <ligand>
        <name>heme</name>
        <dbReference type="ChEBI" id="CHEBI:30413"/>
    </ligand>
    <ligandPart>
        <name>Fe</name>
        <dbReference type="ChEBI" id="CHEBI:18248"/>
    </ligandPart>
</feature>
<dbReference type="PANTHER" id="PTHR24292">
    <property type="entry name" value="CYTOCHROME P450"/>
    <property type="match status" value="1"/>
</dbReference>
<dbReference type="InterPro" id="IPR001128">
    <property type="entry name" value="Cyt_P450"/>
</dbReference>
<dbReference type="PRINTS" id="PR00463">
    <property type="entry name" value="EP450I"/>
</dbReference>
<dbReference type="EMBL" id="KL367749">
    <property type="protein sequence ID" value="KFD59737.1"/>
    <property type="molecule type" value="Genomic_DNA"/>
</dbReference>
<dbReference type="InterPro" id="IPR017972">
    <property type="entry name" value="Cyt_P450_CS"/>
</dbReference>
<dbReference type="GO" id="GO:0016705">
    <property type="term" value="F:oxidoreductase activity, acting on paired donors, with incorporation or reduction of molecular oxygen"/>
    <property type="evidence" value="ECO:0007669"/>
    <property type="project" value="InterPro"/>
</dbReference>
<protein>
    <recommendedName>
        <fullName evidence="11">Unspecific monooxygenase</fullName>
    </recommendedName>
</protein>
<evidence type="ECO:0000313" key="10">
    <source>
        <dbReference type="EMBL" id="KFD59737.1"/>
    </source>
</evidence>
<dbReference type="GO" id="GO:0004497">
    <property type="term" value="F:monooxygenase activity"/>
    <property type="evidence" value="ECO:0007669"/>
    <property type="project" value="UniProtKB-KW"/>
</dbReference>
<evidence type="ECO:0000256" key="6">
    <source>
        <dbReference type="ARBA" id="ARBA00023004"/>
    </source>
</evidence>
<keyword evidence="7 9" id="KW-0503">Monooxygenase</keyword>
<dbReference type="InterPro" id="IPR036396">
    <property type="entry name" value="Cyt_P450_sf"/>
</dbReference>
<dbReference type="InterPro" id="IPR002401">
    <property type="entry name" value="Cyt_P450_E_grp-I"/>
</dbReference>
<organism evidence="10">
    <name type="scientific">Trichuris suis</name>
    <name type="common">pig whipworm</name>
    <dbReference type="NCBI Taxonomy" id="68888"/>
    <lineage>
        <taxon>Eukaryota</taxon>
        <taxon>Metazoa</taxon>
        <taxon>Ecdysozoa</taxon>
        <taxon>Nematoda</taxon>
        <taxon>Enoplea</taxon>
        <taxon>Dorylaimia</taxon>
        <taxon>Trichinellida</taxon>
        <taxon>Trichuridae</taxon>
        <taxon>Trichuris</taxon>
    </lineage>
</organism>
<dbReference type="PROSITE" id="PS00086">
    <property type="entry name" value="CYTOCHROME_P450"/>
    <property type="match status" value="1"/>
</dbReference>
<dbReference type="InterPro" id="IPR050476">
    <property type="entry name" value="Insect_CytP450_Detox"/>
</dbReference>
<dbReference type="SUPFAM" id="SSF48264">
    <property type="entry name" value="Cytochrome P450"/>
    <property type="match status" value="1"/>
</dbReference>
<sequence length="317" mass="36419">MNECVDGLMHSVDAKASKESSMNVYELLWSKVYFKIFVLLGVPFRRIDGMLKNIINAREEGKSNGSRGNVALLDILIDCEVKNGELVDVDAMLQEETLDSDRIIVKKIFPEEMVSQCTLYMLAGYETTSNALSYAIYELARHPEIQEKLRSEIMDYHKNEDEKPSYESVERMVYLDCVIRETLRLYPVASWVVNRRCMHTCTTGGFTIEKGMDVVVDVWSIHYNKDIWGPDADEFVPERFAEDQLHSLHPLAWIPFGAGPRRCIGERFALLEMKLTLTRLLRKYRILLNDRTEVPLELQEGMTNSPKNGVVLSLKLV</sequence>
<accession>A0A085MR91</accession>
<comment type="similarity">
    <text evidence="2 9">Belongs to the cytochrome P450 family.</text>
</comment>
<evidence type="ECO:0000256" key="4">
    <source>
        <dbReference type="ARBA" id="ARBA00022723"/>
    </source>
</evidence>
<dbReference type="PRINTS" id="PR00385">
    <property type="entry name" value="P450"/>
</dbReference>
<dbReference type="GO" id="GO:0005506">
    <property type="term" value="F:iron ion binding"/>
    <property type="evidence" value="ECO:0007669"/>
    <property type="project" value="InterPro"/>
</dbReference>
<dbReference type="Proteomes" id="UP000030758">
    <property type="component" value="Unassembled WGS sequence"/>
</dbReference>
<keyword evidence="4 8" id="KW-0479">Metal-binding</keyword>
<keyword evidence="3 8" id="KW-0349">Heme</keyword>
<reference evidence="10" key="1">
    <citation type="journal article" date="2014" name="Nat. Genet.">
        <title>Genome and transcriptome of the porcine whipworm Trichuris suis.</title>
        <authorList>
            <person name="Jex A.R."/>
            <person name="Nejsum P."/>
            <person name="Schwarz E.M."/>
            <person name="Hu L."/>
            <person name="Young N.D."/>
            <person name="Hall R.S."/>
            <person name="Korhonen P.K."/>
            <person name="Liao S."/>
            <person name="Thamsborg S."/>
            <person name="Xia J."/>
            <person name="Xu P."/>
            <person name="Wang S."/>
            <person name="Scheerlinck J.P."/>
            <person name="Hofmann A."/>
            <person name="Sternberg P.W."/>
            <person name="Wang J."/>
            <person name="Gasser R.B."/>
        </authorList>
    </citation>
    <scope>NUCLEOTIDE SEQUENCE [LARGE SCALE GENOMIC DNA]</scope>
    <source>
        <strain evidence="10">DCEP-RM93F</strain>
    </source>
</reference>
<comment type="cofactor">
    <cofactor evidence="1 8">
        <name>heme</name>
        <dbReference type="ChEBI" id="CHEBI:30413"/>
    </cofactor>
</comment>
<evidence type="ECO:0000256" key="1">
    <source>
        <dbReference type="ARBA" id="ARBA00001971"/>
    </source>
</evidence>
<keyword evidence="6 8" id="KW-0408">Iron</keyword>
<name>A0A085MR91_9BILA</name>
<evidence type="ECO:0000256" key="7">
    <source>
        <dbReference type="ARBA" id="ARBA00023033"/>
    </source>
</evidence>
<evidence type="ECO:0000256" key="3">
    <source>
        <dbReference type="ARBA" id="ARBA00022617"/>
    </source>
</evidence>
<dbReference type="Pfam" id="PF00067">
    <property type="entry name" value="p450"/>
    <property type="match status" value="1"/>
</dbReference>
<gene>
    <name evidence="10" type="ORF">M514_28082</name>
</gene>
<dbReference type="PANTHER" id="PTHR24292:SF54">
    <property type="entry name" value="CYP9F3-RELATED"/>
    <property type="match status" value="1"/>
</dbReference>
<keyword evidence="5 9" id="KW-0560">Oxidoreductase</keyword>
<evidence type="ECO:0000256" key="9">
    <source>
        <dbReference type="RuleBase" id="RU000461"/>
    </source>
</evidence>
<evidence type="ECO:0000256" key="8">
    <source>
        <dbReference type="PIRSR" id="PIRSR602401-1"/>
    </source>
</evidence>
<evidence type="ECO:0008006" key="11">
    <source>
        <dbReference type="Google" id="ProtNLM"/>
    </source>
</evidence>